<keyword evidence="2" id="KW-1185">Reference proteome</keyword>
<dbReference type="Proteomes" id="UP000471435">
    <property type="component" value="Unassembled WGS sequence"/>
</dbReference>
<dbReference type="EMBL" id="WTYP01000001">
    <property type="protein sequence ID" value="MXP46947.1"/>
    <property type="molecule type" value="Genomic_DNA"/>
</dbReference>
<dbReference type="Gene3D" id="3.80.10.10">
    <property type="entry name" value="Ribonuclease Inhibitor"/>
    <property type="match status" value="1"/>
</dbReference>
<dbReference type="AlphaFoldDB" id="A0A6I4UYH5"/>
<dbReference type="SUPFAM" id="SSF52058">
    <property type="entry name" value="L domain-like"/>
    <property type="match status" value="1"/>
</dbReference>
<dbReference type="OrthoDB" id="7063346at2"/>
<evidence type="ECO:0000313" key="2">
    <source>
        <dbReference type="Proteomes" id="UP000471435"/>
    </source>
</evidence>
<dbReference type="RefSeq" id="WP_160730124.1">
    <property type="nucleotide sequence ID" value="NZ_WTYP01000001.1"/>
</dbReference>
<gene>
    <name evidence="1" type="ORF">GRI43_06035</name>
</gene>
<accession>A0A6I4UYH5</accession>
<name>A0A6I4UYH5_9SPHN</name>
<reference evidence="1 2" key="1">
    <citation type="submission" date="2019-12" db="EMBL/GenBank/DDBJ databases">
        <title>Genomic-based taxomic classification of the family Erythrobacteraceae.</title>
        <authorList>
            <person name="Xu L."/>
        </authorList>
    </citation>
    <scope>NUCLEOTIDE SEQUENCE [LARGE SCALE GENOMIC DNA]</scope>
    <source>
        <strain evidence="1 2">SW-109</strain>
    </source>
</reference>
<evidence type="ECO:0000313" key="1">
    <source>
        <dbReference type="EMBL" id="MXP46947.1"/>
    </source>
</evidence>
<protein>
    <submittedName>
        <fullName evidence="1">Uncharacterized protein</fullName>
    </submittedName>
</protein>
<comment type="caution">
    <text evidence="1">The sequence shown here is derived from an EMBL/GenBank/DDBJ whole genome shotgun (WGS) entry which is preliminary data.</text>
</comment>
<dbReference type="InterPro" id="IPR032675">
    <property type="entry name" value="LRR_dom_sf"/>
</dbReference>
<proteinExistence type="predicted"/>
<sequence>MSIEFRKLRHDMRPSLMVGPPRDSAAEIRADLDYSELRRTRNSHQGLAQHQHLRELAVAGCNQAVMEEIGELTQLEKLELRWPMRGTESLEPLKNLKDLTYLKIDSPGAKVTDFTPILDLPKLEVLMITNAKHLFDIEWMKPMKNRLRILGLEGAIDTDQRIASLEPLREFAIEAFLCISMTLKSRDITPLETCPNLKFIDGAVIAPWAQYHALEQARPIIVCGWFDPKNWMPSWRGGPPKELLG</sequence>
<organism evidence="1 2">
    <name type="scientific">Pontixanthobacter luteolus</name>
    <dbReference type="NCBI Taxonomy" id="295089"/>
    <lineage>
        <taxon>Bacteria</taxon>
        <taxon>Pseudomonadati</taxon>
        <taxon>Pseudomonadota</taxon>
        <taxon>Alphaproteobacteria</taxon>
        <taxon>Sphingomonadales</taxon>
        <taxon>Erythrobacteraceae</taxon>
        <taxon>Pontixanthobacter</taxon>
    </lineage>
</organism>